<sequence length="308" mass="35669">MSYRLENGRTYHKFKDGSEVSAPPLMLHIVSTLYLILSRCADIQHHMLLITFDNQLGTAPLNHKHKPIRVGRVLDIGTGTGSWAIEFGDEHPEAEVLGVDLSAIQPEFTPPNVKFEIADVEEPWTYSRPFQYIHSRMMNGSIRHWETYLKNCYDYLTPNGYIELTECDFKAKSDDGTLTDDLALVELLRMWAEAAAELGQPFREIEPLVDVLREIGFVDVEVRMEKWPSNPWPRDRKLRELGFWNLENFTKGIEGFVMAPLTRAFNWSHEEVVAFADQVCREMRGPRIHYYTPVWSIHGRKPAKTQFE</sequence>
<accession>A0A8H6KDT6</accession>
<keyword evidence="3" id="KW-1185">Reference proteome</keyword>
<evidence type="ECO:0000313" key="3">
    <source>
        <dbReference type="Proteomes" id="UP000654918"/>
    </source>
</evidence>
<dbReference type="InterPro" id="IPR029063">
    <property type="entry name" value="SAM-dependent_MTases_sf"/>
</dbReference>
<protein>
    <recommendedName>
        <fullName evidence="4">TAM domain methyltransferase</fullName>
    </recommendedName>
</protein>
<reference evidence="2" key="1">
    <citation type="journal article" date="2020" name="Phytopathology">
        <title>Genome Sequence Resources of Colletotrichum truncatum, C. plurivorum, C. musicola, and C. sojae: Four Species Pathogenic to Soybean (Glycine max).</title>
        <authorList>
            <person name="Rogerio F."/>
            <person name="Boufleur T.R."/>
            <person name="Ciampi-Guillardi M."/>
            <person name="Sukno S.A."/>
            <person name="Thon M.R."/>
            <person name="Massola Junior N.S."/>
            <person name="Baroncelli R."/>
        </authorList>
    </citation>
    <scope>NUCLEOTIDE SEQUENCE</scope>
    <source>
        <strain evidence="2">LFN00145</strain>
    </source>
</reference>
<gene>
    <name evidence="2" type="ORF">CPLU01_08024</name>
</gene>
<proteinExistence type="inferred from homology"/>
<dbReference type="GO" id="GO:0008168">
    <property type="term" value="F:methyltransferase activity"/>
    <property type="evidence" value="ECO:0007669"/>
    <property type="project" value="TreeGrafter"/>
</dbReference>
<organism evidence="2 3">
    <name type="scientific">Colletotrichum plurivorum</name>
    <dbReference type="NCBI Taxonomy" id="2175906"/>
    <lineage>
        <taxon>Eukaryota</taxon>
        <taxon>Fungi</taxon>
        <taxon>Dikarya</taxon>
        <taxon>Ascomycota</taxon>
        <taxon>Pezizomycotina</taxon>
        <taxon>Sordariomycetes</taxon>
        <taxon>Hypocreomycetidae</taxon>
        <taxon>Glomerellales</taxon>
        <taxon>Glomerellaceae</taxon>
        <taxon>Colletotrichum</taxon>
        <taxon>Colletotrichum orchidearum species complex</taxon>
    </lineage>
</organism>
<dbReference type="AlphaFoldDB" id="A0A8H6KDT6"/>
<dbReference type="SUPFAM" id="SSF53335">
    <property type="entry name" value="S-adenosyl-L-methionine-dependent methyltransferases"/>
    <property type="match status" value="1"/>
</dbReference>
<dbReference type="Gene3D" id="3.40.50.150">
    <property type="entry name" value="Vaccinia Virus protein VP39"/>
    <property type="match status" value="1"/>
</dbReference>
<dbReference type="PANTHER" id="PTHR43591">
    <property type="entry name" value="METHYLTRANSFERASE"/>
    <property type="match status" value="1"/>
</dbReference>
<evidence type="ECO:0000256" key="1">
    <source>
        <dbReference type="ARBA" id="ARBA00038158"/>
    </source>
</evidence>
<dbReference type="PANTHER" id="PTHR43591:SF24">
    <property type="entry name" value="2-METHOXY-6-POLYPRENYL-1,4-BENZOQUINOL METHYLASE, MITOCHONDRIAL"/>
    <property type="match status" value="1"/>
</dbReference>
<dbReference type="EMBL" id="WIGO01000110">
    <property type="protein sequence ID" value="KAF6829260.1"/>
    <property type="molecule type" value="Genomic_DNA"/>
</dbReference>
<comment type="caution">
    <text evidence="2">The sequence shown here is derived from an EMBL/GenBank/DDBJ whole genome shotgun (WGS) entry which is preliminary data.</text>
</comment>
<name>A0A8H6KDT6_9PEZI</name>
<comment type="similarity">
    <text evidence="1">Belongs to the methyltransferase superfamily. LaeA methyltransferase family.</text>
</comment>
<dbReference type="Proteomes" id="UP000654918">
    <property type="component" value="Unassembled WGS sequence"/>
</dbReference>
<dbReference type="Pfam" id="PF13489">
    <property type="entry name" value="Methyltransf_23"/>
    <property type="match status" value="1"/>
</dbReference>
<dbReference type="CDD" id="cd02440">
    <property type="entry name" value="AdoMet_MTases"/>
    <property type="match status" value="1"/>
</dbReference>
<evidence type="ECO:0008006" key="4">
    <source>
        <dbReference type="Google" id="ProtNLM"/>
    </source>
</evidence>
<evidence type="ECO:0000313" key="2">
    <source>
        <dbReference type="EMBL" id="KAF6829260.1"/>
    </source>
</evidence>